<dbReference type="SUPFAM" id="SSF56281">
    <property type="entry name" value="Metallo-hydrolase/oxidoreductase"/>
    <property type="match status" value="1"/>
</dbReference>
<organism evidence="1 2">
    <name type="scientific">Candidatus Pullibacteroides excrementavium</name>
    <dbReference type="NCBI Taxonomy" id="2840905"/>
    <lineage>
        <taxon>Bacteria</taxon>
        <taxon>Pseudomonadati</taxon>
        <taxon>Bacteroidota</taxon>
        <taxon>Bacteroidia</taxon>
        <taxon>Bacteroidales</taxon>
        <taxon>Candidatus Pullibacteroides</taxon>
    </lineage>
</organism>
<dbReference type="PANTHER" id="PTHR30619">
    <property type="entry name" value="DNA INTERNALIZATION/COMPETENCE PROTEIN COMEC/REC2"/>
    <property type="match status" value="1"/>
</dbReference>
<accession>A0A9D9DSY7</accession>
<sequence length="452" mass="51132">MIDAFTGMSLWVVDSEGNLLTYGPLRLERKLYPVGQGSFYAERFMDGDICKACVVYDCGSKKKEKVQDVVGNEFEKQHSGDIDALFISHLHEDHINGIESLRKKHNVKRVFLPFLYKNLEIRRLLFLYEIASRNVRKDKLANLYRIMCSYEDVFGDKTSIIYVRAFDDNEDVSVNGFDLTALDNGKEIGSFQSIRIDSLWKYTPFNFNVEEKYKAFKAGIEQSGLRNLLDLKISYKEILDVLAAPSQSKEKAGTAKKNFDLLKDIYGKVSLGTNRKEDLNKDSMMLYSGPVDTEAVFNVEDCLGINNCTGIRETKKIKEKAGCLYLGDMDMNQEYGLAGCRRRVFDIICAKLESDLPQLDMVQVPHHGSADSYSSKLLELNAKTEHYFVSYGKINRYGHPSSDVVKDIASQGKLLSCVTEDKNSLCTISYHFPEKVWGKPEGKGTSDAPQAN</sequence>
<dbReference type="EMBL" id="JADIMZ010000109">
    <property type="protein sequence ID" value="MBO8433091.1"/>
    <property type="molecule type" value="Genomic_DNA"/>
</dbReference>
<dbReference type="PANTHER" id="PTHR30619:SF1">
    <property type="entry name" value="RECOMBINATION PROTEIN 2"/>
    <property type="match status" value="1"/>
</dbReference>
<dbReference type="Gene3D" id="3.60.15.10">
    <property type="entry name" value="Ribonuclease Z/Hydroxyacylglutathione hydrolase-like"/>
    <property type="match status" value="1"/>
</dbReference>
<reference evidence="1" key="1">
    <citation type="submission" date="2020-10" db="EMBL/GenBank/DDBJ databases">
        <authorList>
            <person name="Gilroy R."/>
        </authorList>
    </citation>
    <scope>NUCLEOTIDE SEQUENCE</scope>
    <source>
        <strain evidence="1">2889</strain>
    </source>
</reference>
<dbReference type="Pfam" id="PF23023">
    <property type="entry name" value="Anti-Pycsar_Apyc1"/>
    <property type="match status" value="1"/>
</dbReference>
<evidence type="ECO:0000313" key="2">
    <source>
        <dbReference type="Proteomes" id="UP000823612"/>
    </source>
</evidence>
<name>A0A9D9DSY7_9BACT</name>
<protein>
    <submittedName>
        <fullName evidence="1">MBL fold metallo-hydrolase</fullName>
    </submittedName>
</protein>
<comment type="caution">
    <text evidence="1">The sequence shown here is derived from an EMBL/GenBank/DDBJ whole genome shotgun (WGS) entry which is preliminary data.</text>
</comment>
<reference evidence="1" key="2">
    <citation type="journal article" date="2021" name="PeerJ">
        <title>Extensive microbial diversity within the chicken gut microbiome revealed by metagenomics and culture.</title>
        <authorList>
            <person name="Gilroy R."/>
            <person name="Ravi A."/>
            <person name="Getino M."/>
            <person name="Pursley I."/>
            <person name="Horton D.L."/>
            <person name="Alikhan N.F."/>
            <person name="Baker D."/>
            <person name="Gharbi K."/>
            <person name="Hall N."/>
            <person name="Watson M."/>
            <person name="Adriaenssens E.M."/>
            <person name="Foster-Nyarko E."/>
            <person name="Jarju S."/>
            <person name="Secka A."/>
            <person name="Antonio M."/>
            <person name="Oren A."/>
            <person name="Chaudhuri R.R."/>
            <person name="La Ragione R."/>
            <person name="Hildebrand F."/>
            <person name="Pallen M.J."/>
        </authorList>
    </citation>
    <scope>NUCLEOTIDE SEQUENCE</scope>
    <source>
        <strain evidence="1">2889</strain>
    </source>
</reference>
<dbReference type="AlphaFoldDB" id="A0A9D9DSY7"/>
<proteinExistence type="predicted"/>
<dbReference type="InterPro" id="IPR036866">
    <property type="entry name" value="RibonucZ/Hydroxyglut_hydro"/>
</dbReference>
<dbReference type="InterPro" id="IPR052159">
    <property type="entry name" value="Competence_DNA_uptake"/>
</dbReference>
<gene>
    <name evidence="1" type="ORF">IAB08_07350</name>
</gene>
<evidence type="ECO:0000313" key="1">
    <source>
        <dbReference type="EMBL" id="MBO8433091.1"/>
    </source>
</evidence>
<dbReference type="Proteomes" id="UP000823612">
    <property type="component" value="Unassembled WGS sequence"/>
</dbReference>